<accession>A0A481ZEP2</accession>
<feature type="compositionally biased region" description="Basic and acidic residues" evidence="1">
    <location>
        <begin position="102"/>
        <end position="112"/>
    </location>
</feature>
<feature type="region of interest" description="Disordered" evidence="1">
    <location>
        <begin position="188"/>
        <end position="220"/>
    </location>
</feature>
<feature type="region of interest" description="Disordered" evidence="1">
    <location>
        <begin position="102"/>
        <end position="128"/>
    </location>
</feature>
<evidence type="ECO:0000256" key="1">
    <source>
        <dbReference type="SAM" id="MobiDB-lite"/>
    </source>
</evidence>
<gene>
    <name evidence="2" type="ORF">LCPAC404_02640</name>
</gene>
<organism evidence="2">
    <name type="scientific">Pithovirus LCPAC404</name>
    <dbReference type="NCBI Taxonomy" id="2506597"/>
    <lineage>
        <taxon>Viruses</taxon>
        <taxon>Pithoviruses</taxon>
    </lineage>
</organism>
<feature type="compositionally biased region" description="Acidic residues" evidence="1">
    <location>
        <begin position="192"/>
        <end position="202"/>
    </location>
</feature>
<reference evidence="2" key="1">
    <citation type="journal article" date="2019" name="MBio">
        <title>Virus Genomes from Deep Sea Sediments Expand the Ocean Megavirome and Support Independent Origins of Viral Gigantism.</title>
        <authorList>
            <person name="Backstrom D."/>
            <person name="Yutin N."/>
            <person name="Jorgensen S.L."/>
            <person name="Dharamshi J."/>
            <person name="Homa F."/>
            <person name="Zaremba-Niedwiedzka K."/>
            <person name="Spang A."/>
            <person name="Wolf Y.I."/>
            <person name="Koonin E.V."/>
            <person name="Ettema T.J."/>
        </authorList>
    </citation>
    <scope>NUCLEOTIDE SEQUENCE</scope>
</reference>
<evidence type="ECO:0000313" key="2">
    <source>
        <dbReference type="EMBL" id="QBK93560.1"/>
    </source>
</evidence>
<protein>
    <submittedName>
        <fullName evidence="2">Uncharacterized protein</fullName>
    </submittedName>
</protein>
<sequence>MSSEGNRCGAETKDGKSCRMKVKEEGLRCYKHKEDRLLSENRCKADTIKGNRCLNQAVKGDKHCRNHIVKSDEEKGNIFRCGADTTKTDQQCRKVVRNEGDHCRHHGGEIKPRSKPKSKKGGASEKELKDAHEKISILEHDKVNLTRDIVQLLRLVVDYSGYGDAVDMYGLEDFDAIVEHCNVINNEHHDENMEDDGNDEESIVGGNDGNSDNDDGDNDN</sequence>
<name>A0A481ZEP2_9VIRU</name>
<feature type="compositionally biased region" description="Acidic residues" evidence="1">
    <location>
        <begin position="211"/>
        <end position="220"/>
    </location>
</feature>
<proteinExistence type="predicted"/>
<dbReference type="EMBL" id="MK500598">
    <property type="protein sequence ID" value="QBK93560.1"/>
    <property type="molecule type" value="Genomic_DNA"/>
</dbReference>